<keyword evidence="1" id="KW-0812">Transmembrane</keyword>
<dbReference type="EMBL" id="VSRR010022536">
    <property type="protein sequence ID" value="MPC64751.1"/>
    <property type="molecule type" value="Genomic_DNA"/>
</dbReference>
<sequence length="42" mass="4553">MCTGAFEVSGSTHSFYSLSFHTHIPGVLPLLILLRHPSVGSR</sequence>
<accession>A0A5B7GWP4</accession>
<keyword evidence="1" id="KW-1133">Transmembrane helix</keyword>
<gene>
    <name evidence="2" type="ORF">E2C01_058871</name>
</gene>
<evidence type="ECO:0000256" key="1">
    <source>
        <dbReference type="SAM" id="Phobius"/>
    </source>
</evidence>
<dbReference type="AlphaFoldDB" id="A0A5B7GWP4"/>
<feature type="transmembrane region" description="Helical" evidence="1">
    <location>
        <begin position="15"/>
        <end position="34"/>
    </location>
</feature>
<dbReference type="Proteomes" id="UP000324222">
    <property type="component" value="Unassembled WGS sequence"/>
</dbReference>
<comment type="caution">
    <text evidence="2">The sequence shown here is derived from an EMBL/GenBank/DDBJ whole genome shotgun (WGS) entry which is preliminary data.</text>
</comment>
<proteinExistence type="predicted"/>
<reference evidence="2 3" key="1">
    <citation type="submission" date="2019-05" db="EMBL/GenBank/DDBJ databases">
        <title>Another draft genome of Portunus trituberculatus and its Hox gene families provides insights of decapod evolution.</title>
        <authorList>
            <person name="Jeong J.-H."/>
            <person name="Song I."/>
            <person name="Kim S."/>
            <person name="Choi T."/>
            <person name="Kim D."/>
            <person name="Ryu S."/>
            <person name="Kim W."/>
        </authorList>
    </citation>
    <scope>NUCLEOTIDE SEQUENCE [LARGE SCALE GENOMIC DNA]</scope>
    <source>
        <tissue evidence="2">Muscle</tissue>
    </source>
</reference>
<evidence type="ECO:0000313" key="3">
    <source>
        <dbReference type="Proteomes" id="UP000324222"/>
    </source>
</evidence>
<organism evidence="2 3">
    <name type="scientific">Portunus trituberculatus</name>
    <name type="common">Swimming crab</name>
    <name type="synonym">Neptunus trituberculatus</name>
    <dbReference type="NCBI Taxonomy" id="210409"/>
    <lineage>
        <taxon>Eukaryota</taxon>
        <taxon>Metazoa</taxon>
        <taxon>Ecdysozoa</taxon>
        <taxon>Arthropoda</taxon>
        <taxon>Crustacea</taxon>
        <taxon>Multicrustacea</taxon>
        <taxon>Malacostraca</taxon>
        <taxon>Eumalacostraca</taxon>
        <taxon>Eucarida</taxon>
        <taxon>Decapoda</taxon>
        <taxon>Pleocyemata</taxon>
        <taxon>Brachyura</taxon>
        <taxon>Eubrachyura</taxon>
        <taxon>Portunoidea</taxon>
        <taxon>Portunidae</taxon>
        <taxon>Portuninae</taxon>
        <taxon>Portunus</taxon>
    </lineage>
</organism>
<name>A0A5B7GWP4_PORTR</name>
<evidence type="ECO:0000313" key="2">
    <source>
        <dbReference type="EMBL" id="MPC64751.1"/>
    </source>
</evidence>
<keyword evidence="1" id="KW-0472">Membrane</keyword>
<protein>
    <submittedName>
        <fullName evidence="2">Uncharacterized protein</fullName>
    </submittedName>
</protein>
<keyword evidence="3" id="KW-1185">Reference proteome</keyword>